<dbReference type="EMBL" id="JBHULB010000006">
    <property type="protein sequence ID" value="MFD2585765.1"/>
    <property type="molecule type" value="Genomic_DNA"/>
</dbReference>
<evidence type="ECO:0000256" key="4">
    <source>
        <dbReference type="ARBA" id="ARBA00022679"/>
    </source>
</evidence>
<feature type="transmembrane region" description="Helical" evidence="8">
    <location>
        <begin position="330"/>
        <end position="349"/>
    </location>
</feature>
<dbReference type="RefSeq" id="WP_377765246.1">
    <property type="nucleotide sequence ID" value="NZ_JBHULB010000006.1"/>
</dbReference>
<evidence type="ECO:0000256" key="3">
    <source>
        <dbReference type="ARBA" id="ARBA00022676"/>
    </source>
</evidence>
<evidence type="ECO:0000256" key="2">
    <source>
        <dbReference type="ARBA" id="ARBA00022475"/>
    </source>
</evidence>
<feature type="transmembrane region" description="Helical" evidence="8">
    <location>
        <begin position="134"/>
        <end position="151"/>
    </location>
</feature>
<feature type="transmembrane region" description="Helical" evidence="8">
    <location>
        <begin position="80"/>
        <end position="101"/>
    </location>
</feature>
<feature type="transmembrane region" description="Helical" evidence="8">
    <location>
        <begin position="361"/>
        <end position="385"/>
    </location>
</feature>
<keyword evidence="5 8" id="KW-0812">Transmembrane</keyword>
<protein>
    <submittedName>
        <fullName evidence="10">Glycosyltransferase family 39 protein</fullName>
        <ecNumber evidence="10">2.4.-.-</ecNumber>
    </submittedName>
</protein>
<dbReference type="PANTHER" id="PTHR33908:SF3">
    <property type="entry name" value="UNDECAPRENYL PHOSPHATE-ALPHA-4-AMINO-4-DEOXY-L-ARABINOSE ARABINOSYL TRANSFERASE"/>
    <property type="match status" value="1"/>
</dbReference>
<organism evidence="10 11">
    <name type="scientific">Croceitalea marina</name>
    <dbReference type="NCBI Taxonomy" id="1775166"/>
    <lineage>
        <taxon>Bacteria</taxon>
        <taxon>Pseudomonadati</taxon>
        <taxon>Bacteroidota</taxon>
        <taxon>Flavobacteriia</taxon>
        <taxon>Flavobacteriales</taxon>
        <taxon>Flavobacteriaceae</taxon>
        <taxon>Croceitalea</taxon>
    </lineage>
</organism>
<keyword evidence="11" id="KW-1185">Reference proteome</keyword>
<keyword evidence="2" id="KW-1003">Cell membrane</keyword>
<sequence length="552" mass="64528">MISTTRYWFLIALVILVYIIGMFSPLFEYDSAQFAVMAMRMVQENDFVNLFKGTNEYLDKPHMHYWLAALSYKIFGINHWAYRIPGILATLLGAYSCYGLAKLLYNTDIGKFAALIFMTAQTIVLSNIDVRTDAVLTGFTIFAIWQLVAYIENNTIKNIALGAFGAGIAFSTKGQIALLVIGICILCHLAYTRKWNKLLNWRVLVALLVFGLTIAPMLYAYYLQFDLHPEKVIRGKNNRSGIFFIFWEQSFERLSGEGHGKNSSDYFFFFHTFLWVFLPWTVLALIAYWWRLKVFLKSNFKYHNKFEFLTVGGITIIFFIISFAQFKLPHYMNIMMPLYAVLTASYLHSLYKHTKRNTIKFLLGVQYFILSLVFISSVLICFYVFKFEEWYSYVILILVLLAITYFCLKREEYYMRIITLSVCSSLLLNGVLNTHFYPNLLKYQAGSTIAQRVEENNIPTDKIYKISEMPTWALDFYNKKPVIPSSLAEIANKKDIWVYVDDIGLESLRKSGFDWDRRFTEKQFRITRLQAKFLDPTTRKKVLNEMHLVHIY</sequence>
<reference evidence="11" key="1">
    <citation type="journal article" date="2019" name="Int. J. Syst. Evol. Microbiol.">
        <title>The Global Catalogue of Microorganisms (GCM) 10K type strain sequencing project: providing services to taxonomists for standard genome sequencing and annotation.</title>
        <authorList>
            <consortium name="The Broad Institute Genomics Platform"/>
            <consortium name="The Broad Institute Genome Sequencing Center for Infectious Disease"/>
            <person name="Wu L."/>
            <person name="Ma J."/>
        </authorList>
    </citation>
    <scope>NUCLEOTIDE SEQUENCE [LARGE SCALE GENOMIC DNA]</scope>
    <source>
        <strain evidence="11">KCTC 52368</strain>
    </source>
</reference>
<comment type="caution">
    <text evidence="10">The sequence shown here is derived from an EMBL/GenBank/DDBJ whole genome shotgun (WGS) entry which is preliminary data.</text>
</comment>
<dbReference type="InterPro" id="IPR038731">
    <property type="entry name" value="RgtA/B/C-like"/>
</dbReference>
<feature type="transmembrane region" description="Helical" evidence="8">
    <location>
        <begin position="391"/>
        <end position="408"/>
    </location>
</feature>
<evidence type="ECO:0000256" key="8">
    <source>
        <dbReference type="SAM" id="Phobius"/>
    </source>
</evidence>
<accession>A0ABW5MTQ7</accession>
<dbReference type="Proteomes" id="UP001597526">
    <property type="component" value="Unassembled WGS sequence"/>
</dbReference>
<feature type="transmembrane region" description="Helical" evidence="8">
    <location>
        <begin position="266"/>
        <end position="290"/>
    </location>
</feature>
<feature type="transmembrane region" description="Helical" evidence="8">
    <location>
        <begin position="163"/>
        <end position="191"/>
    </location>
</feature>
<keyword evidence="4 10" id="KW-0808">Transferase</keyword>
<feature type="transmembrane region" description="Helical" evidence="8">
    <location>
        <begin position="203"/>
        <end position="222"/>
    </location>
</feature>
<evidence type="ECO:0000256" key="6">
    <source>
        <dbReference type="ARBA" id="ARBA00022989"/>
    </source>
</evidence>
<keyword evidence="3 10" id="KW-0328">Glycosyltransferase</keyword>
<evidence type="ECO:0000256" key="7">
    <source>
        <dbReference type="ARBA" id="ARBA00023136"/>
    </source>
</evidence>
<dbReference type="Pfam" id="PF13231">
    <property type="entry name" value="PMT_2"/>
    <property type="match status" value="1"/>
</dbReference>
<evidence type="ECO:0000313" key="11">
    <source>
        <dbReference type="Proteomes" id="UP001597526"/>
    </source>
</evidence>
<comment type="subcellular location">
    <subcellularLocation>
        <location evidence="1">Cell membrane</location>
        <topology evidence="1">Multi-pass membrane protein</topology>
    </subcellularLocation>
</comment>
<evidence type="ECO:0000256" key="5">
    <source>
        <dbReference type="ARBA" id="ARBA00022692"/>
    </source>
</evidence>
<proteinExistence type="predicted"/>
<dbReference type="EC" id="2.4.-.-" evidence="10"/>
<evidence type="ECO:0000259" key="9">
    <source>
        <dbReference type="Pfam" id="PF13231"/>
    </source>
</evidence>
<evidence type="ECO:0000256" key="1">
    <source>
        <dbReference type="ARBA" id="ARBA00004651"/>
    </source>
</evidence>
<keyword evidence="7 8" id="KW-0472">Membrane</keyword>
<dbReference type="InterPro" id="IPR050297">
    <property type="entry name" value="LipidA_mod_glycosyltrf_83"/>
</dbReference>
<feature type="transmembrane region" description="Helical" evidence="8">
    <location>
        <begin position="7"/>
        <end position="27"/>
    </location>
</feature>
<feature type="domain" description="Glycosyltransferase RgtA/B/C/D-like" evidence="9">
    <location>
        <begin position="59"/>
        <end position="218"/>
    </location>
</feature>
<feature type="transmembrane region" description="Helical" evidence="8">
    <location>
        <begin position="306"/>
        <end position="324"/>
    </location>
</feature>
<gene>
    <name evidence="10" type="ORF">ACFSQJ_02415</name>
</gene>
<name>A0ABW5MTQ7_9FLAO</name>
<evidence type="ECO:0000313" key="10">
    <source>
        <dbReference type="EMBL" id="MFD2585765.1"/>
    </source>
</evidence>
<dbReference type="PANTHER" id="PTHR33908">
    <property type="entry name" value="MANNOSYLTRANSFERASE YKCB-RELATED"/>
    <property type="match status" value="1"/>
</dbReference>
<keyword evidence="6 8" id="KW-1133">Transmembrane helix</keyword>
<dbReference type="GO" id="GO:0016757">
    <property type="term" value="F:glycosyltransferase activity"/>
    <property type="evidence" value="ECO:0007669"/>
    <property type="project" value="UniProtKB-KW"/>
</dbReference>